<reference evidence="3 4" key="2">
    <citation type="journal article" date="2014" name="BMC Genomics">
        <title>An improved genome of the model marine alga Ostreococcus tauri unfolds by assessing Illumina de novo assemblies.</title>
        <authorList>
            <person name="Blanc-Mathieu R."/>
            <person name="Verhelst B."/>
            <person name="Derelle E."/>
            <person name="Rombauts S."/>
            <person name="Bouget F.Y."/>
            <person name="Carre I."/>
            <person name="Chateau A."/>
            <person name="Eyre-Walker A."/>
            <person name="Grimsley N."/>
            <person name="Moreau H."/>
            <person name="Piegu B."/>
            <person name="Rivals E."/>
            <person name="Schackwitz W."/>
            <person name="Van de Peer Y."/>
            <person name="Piganeau G."/>
        </authorList>
    </citation>
    <scope>NUCLEOTIDE SEQUENCE [LARGE SCALE GENOMIC DNA]</scope>
    <source>
        <strain evidence="4">OTTH 0595 / CCAP 157/2 / RCC745</strain>
    </source>
</reference>
<feature type="domain" description="ABC1 atypical kinase-like" evidence="2">
    <location>
        <begin position="163"/>
        <end position="408"/>
    </location>
</feature>
<dbReference type="PANTHER" id="PTHR43173">
    <property type="entry name" value="ABC1 FAMILY PROTEIN"/>
    <property type="match status" value="1"/>
</dbReference>
<dbReference type="GO" id="GO:0016301">
    <property type="term" value="F:kinase activity"/>
    <property type="evidence" value="ECO:0007669"/>
    <property type="project" value="UniProtKB-KW"/>
</dbReference>
<dbReference type="GO" id="GO:0010287">
    <property type="term" value="C:plastoglobule"/>
    <property type="evidence" value="ECO:0007669"/>
    <property type="project" value="TreeGrafter"/>
</dbReference>
<name>A0A096P9Y7_OSTTA</name>
<dbReference type="EMBL" id="CAID01000015">
    <property type="protein sequence ID" value="CEG01757.1"/>
    <property type="molecule type" value="Genomic_DNA"/>
</dbReference>
<evidence type="ECO:0000256" key="1">
    <source>
        <dbReference type="SAM" id="MobiDB-lite"/>
    </source>
</evidence>
<feature type="region of interest" description="Disordered" evidence="1">
    <location>
        <begin position="1"/>
        <end position="27"/>
    </location>
</feature>
<proteinExistence type="predicted"/>
<dbReference type="Gene3D" id="1.10.510.10">
    <property type="entry name" value="Transferase(Phosphotransferase) domain 1"/>
    <property type="match status" value="1"/>
</dbReference>
<keyword evidence="4" id="KW-1185">Reference proteome</keyword>
<dbReference type="SUPFAM" id="SSF56112">
    <property type="entry name" value="Protein kinase-like (PK-like)"/>
    <property type="match status" value="1"/>
</dbReference>
<dbReference type="RefSeq" id="XP_003083283.2">
    <property type="nucleotide sequence ID" value="XM_003083235.2"/>
</dbReference>
<accession>A0A096P9Y7</accession>
<reference evidence="4" key="1">
    <citation type="journal article" date="2006" name="Proc. Natl. Acad. Sci. U.S.A.">
        <title>Genome analysis of the smallest free-living eukaryote Ostreococcus tauri unveils many unique features.</title>
        <authorList>
            <person name="Derelle E."/>
            <person name="Ferraz C."/>
            <person name="Rombauts S."/>
            <person name="Rouze P."/>
            <person name="Worden A.Z."/>
            <person name="Robbens S."/>
            <person name="Partensky F."/>
            <person name="Degroeve S."/>
            <person name="Echeynie S."/>
            <person name="Cooke R."/>
            <person name="Saeys Y."/>
            <person name="Wuyts J."/>
            <person name="Jabbari K."/>
            <person name="Bowler C."/>
            <person name="Panaud O."/>
            <person name="Piegu B."/>
            <person name="Ball S.G."/>
            <person name="Ral J.-P."/>
            <person name="Bouget F.-Y."/>
            <person name="Piganeau G."/>
            <person name="De Baets B."/>
            <person name="Picard A."/>
            <person name="Delseny M."/>
            <person name="Demaille J."/>
            <person name="Van de Peer Y."/>
            <person name="Moreau H."/>
        </authorList>
    </citation>
    <scope>NUCLEOTIDE SEQUENCE [LARGE SCALE GENOMIC DNA]</scope>
    <source>
        <strain evidence="4">OTTH 0595 / CCAP 157/2 / RCC745</strain>
    </source>
</reference>
<dbReference type="InterPro" id="IPR051130">
    <property type="entry name" value="Mito_struct-func_regulator"/>
</dbReference>
<dbReference type="InterPro" id="IPR011009">
    <property type="entry name" value="Kinase-like_dom_sf"/>
</dbReference>
<dbReference type="KEGG" id="ota:OT_ostta15g01380"/>
<comment type="caution">
    <text evidence="3">The sequence shown here is derived from an EMBL/GenBank/DDBJ whole genome shotgun (WGS) entry which is preliminary data.</text>
</comment>
<dbReference type="GeneID" id="9830863"/>
<dbReference type="InterPro" id="IPR004147">
    <property type="entry name" value="ABC1_dom"/>
</dbReference>
<protein>
    <submittedName>
        <fullName evidence="3">Protein kinase-like domain</fullName>
    </submittedName>
</protein>
<dbReference type="PANTHER" id="PTHR43173:SF22">
    <property type="entry name" value="OS07G0227800 PROTEIN"/>
    <property type="match status" value="1"/>
</dbReference>
<dbReference type="AlphaFoldDB" id="A0A096P9Y7"/>
<dbReference type="FunCoup" id="A0A096P9Y7">
    <property type="interactions" value="383"/>
</dbReference>
<dbReference type="Pfam" id="PF03109">
    <property type="entry name" value="ABC1"/>
    <property type="match status" value="1"/>
</dbReference>
<gene>
    <name evidence="3" type="ORF">OT_ostta15g01380</name>
</gene>
<evidence type="ECO:0000313" key="3">
    <source>
        <dbReference type="EMBL" id="CEG01757.1"/>
    </source>
</evidence>
<evidence type="ECO:0000313" key="4">
    <source>
        <dbReference type="Proteomes" id="UP000009170"/>
    </source>
</evidence>
<dbReference type="Proteomes" id="UP000009170">
    <property type="component" value="Unassembled WGS sequence"/>
</dbReference>
<sequence length="533" mass="58561">MSSAWTSALRANARAQRGREANTMTLTSTSSRIRVVRHAYERTASTLGGDDAFSSRTRDVFDAREALRRADEARVLASEIAGIAAGAGTPGVARTVSALESLTRLAVDSARNFDASKPPSGPEVIRRTFEALGATYVKLGQFIASAPSVFPKEYVDEFQKCLDATEPTDFETVKRTIERDLGRSIDDVFATIDREPLASASVAQVHRATLLGSNKEVVVKVLKPNVEDTLKADLSFVLIVSKVLQFLNPELSRTSLVDIVGDIRESMLEETDFRKEAANVAAFRRYLEDAGLTDIAKAPYVYDQFSNKRVMVMEYFSGVPLTDLEAIRSVTTRDPEQTLVNALNVWFGSVLAAESFHADVHAGNLIVCEDGRVGFIDFGIVGRISPSIWGAVQAFFQSTAARDYRRMALALVTMGATDGDVDIDKFAADLRRVYKTLDSIEPSVIVEQDDYTGAQRAAVAVDQQQVTELAADLIRAAEDNKIKLPRAFGVLIKQLIYFDRYVQLLAPDLEVIDDDRVAFVDAVAVEVKPKRIE</sequence>
<dbReference type="InParanoid" id="A0A096P9Y7"/>
<dbReference type="CDD" id="cd05121">
    <property type="entry name" value="ABC1_ADCK3-like"/>
    <property type="match status" value="1"/>
</dbReference>
<organism evidence="3 4">
    <name type="scientific">Ostreococcus tauri</name>
    <name type="common">Marine green alga</name>
    <dbReference type="NCBI Taxonomy" id="70448"/>
    <lineage>
        <taxon>Eukaryota</taxon>
        <taxon>Viridiplantae</taxon>
        <taxon>Chlorophyta</taxon>
        <taxon>Mamiellophyceae</taxon>
        <taxon>Mamiellales</taxon>
        <taxon>Bathycoccaceae</taxon>
        <taxon>Ostreococcus</taxon>
    </lineage>
</organism>
<dbReference type="GO" id="GO:0005886">
    <property type="term" value="C:plasma membrane"/>
    <property type="evidence" value="ECO:0007669"/>
    <property type="project" value="TreeGrafter"/>
</dbReference>
<dbReference type="OrthoDB" id="427480at2759"/>
<evidence type="ECO:0000259" key="2">
    <source>
        <dbReference type="Pfam" id="PF03109"/>
    </source>
</evidence>